<keyword evidence="1" id="KW-0255">Endonuclease</keyword>
<keyword evidence="2" id="KW-1185">Reference proteome</keyword>
<accession>A0A929A0R2</accession>
<proteinExistence type="predicted"/>
<sequence length="43" mass="5006">MDRKQRTVHVYRPNQVPQILENPDSVSGDPELPDFTLPMAKVW</sequence>
<keyword evidence="1" id="KW-0540">Nuclease</keyword>
<dbReference type="Gene3D" id="3.90.1570.10">
    <property type="entry name" value="tt1808, chain A"/>
    <property type="match status" value="1"/>
</dbReference>
<keyword evidence="1" id="KW-0378">Hydrolase</keyword>
<dbReference type="AlphaFoldDB" id="A0A929A0R2"/>
<dbReference type="Proteomes" id="UP000615026">
    <property type="component" value="Unassembled WGS sequence"/>
</dbReference>
<dbReference type="InterPro" id="IPR012296">
    <property type="entry name" value="Nuclease_put_TT1808"/>
</dbReference>
<gene>
    <name evidence="1" type="ORF">IQ260_30300</name>
</gene>
<comment type="caution">
    <text evidence="1">The sequence shown here is derived from an EMBL/GenBank/DDBJ whole genome shotgun (WGS) entry which is preliminary data.</text>
</comment>
<name>A0A929A0R2_LEPEC</name>
<evidence type="ECO:0000313" key="2">
    <source>
        <dbReference type="Proteomes" id="UP000615026"/>
    </source>
</evidence>
<dbReference type="EMBL" id="JADEXP010000595">
    <property type="protein sequence ID" value="MBE9070932.1"/>
    <property type="molecule type" value="Genomic_DNA"/>
</dbReference>
<dbReference type="GO" id="GO:0004519">
    <property type="term" value="F:endonuclease activity"/>
    <property type="evidence" value="ECO:0007669"/>
    <property type="project" value="UniProtKB-KW"/>
</dbReference>
<dbReference type="InterPro" id="IPR011335">
    <property type="entry name" value="Restrct_endonuc-II-like"/>
</dbReference>
<evidence type="ECO:0000313" key="1">
    <source>
        <dbReference type="EMBL" id="MBE9070932.1"/>
    </source>
</evidence>
<organism evidence="1 2">
    <name type="scientific">Leptolyngbya cf. ectocarpi LEGE 11479</name>
    <dbReference type="NCBI Taxonomy" id="1828722"/>
    <lineage>
        <taxon>Bacteria</taxon>
        <taxon>Bacillati</taxon>
        <taxon>Cyanobacteriota</taxon>
        <taxon>Cyanophyceae</taxon>
        <taxon>Leptolyngbyales</taxon>
        <taxon>Leptolyngbyaceae</taxon>
        <taxon>Leptolyngbya group</taxon>
        <taxon>Leptolyngbya</taxon>
    </lineage>
</organism>
<reference evidence="1" key="1">
    <citation type="submission" date="2020-10" db="EMBL/GenBank/DDBJ databases">
        <authorList>
            <person name="Castelo-Branco R."/>
            <person name="Eusebio N."/>
            <person name="Adriana R."/>
            <person name="Vieira A."/>
            <person name="Brugerolle De Fraissinette N."/>
            <person name="Rezende De Castro R."/>
            <person name="Schneider M.P."/>
            <person name="Vasconcelos V."/>
            <person name="Leao P.N."/>
        </authorList>
    </citation>
    <scope>NUCLEOTIDE SEQUENCE</scope>
    <source>
        <strain evidence="1">LEGE 11479</strain>
    </source>
</reference>
<protein>
    <submittedName>
        <fullName evidence="1">Uma2 family endonuclease</fullName>
    </submittedName>
</protein>
<dbReference type="SUPFAM" id="SSF52980">
    <property type="entry name" value="Restriction endonuclease-like"/>
    <property type="match status" value="1"/>
</dbReference>